<name>A0A2P0QEU1_PSESF</name>
<evidence type="ECO:0000256" key="1">
    <source>
        <dbReference type="SAM" id="MobiDB-lite"/>
    </source>
</evidence>
<protein>
    <submittedName>
        <fullName evidence="2">Uncharacterized protein</fullName>
    </submittedName>
</protein>
<organism evidence="2">
    <name type="scientific">Pseudomonas syringae pv. actinidiae</name>
    <dbReference type="NCBI Taxonomy" id="103796"/>
    <lineage>
        <taxon>Bacteria</taxon>
        <taxon>Pseudomonadati</taxon>
        <taxon>Pseudomonadota</taxon>
        <taxon>Gammaproteobacteria</taxon>
        <taxon>Pseudomonadales</taxon>
        <taxon>Pseudomonadaceae</taxon>
        <taxon>Pseudomonas</taxon>
        <taxon>Pseudomonas syringae</taxon>
    </lineage>
</organism>
<feature type="compositionally biased region" description="Polar residues" evidence="1">
    <location>
        <begin position="22"/>
        <end position="37"/>
    </location>
</feature>
<dbReference type="AlphaFoldDB" id="A0A2P0QEU1"/>
<accession>A0A2P0QEU1</accession>
<dbReference type="EMBL" id="KX009059">
    <property type="protein sequence ID" value="ARO44881.1"/>
    <property type="molecule type" value="Genomic_DNA"/>
</dbReference>
<reference evidence="2" key="1">
    <citation type="submission" date="2016-03" db="EMBL/GenBank/DDBJ databases">
        <title>The evolution of Pseudomonas syringae pv. actinidiae in New Zealand.</title>
        <authorList>
            <person name="Taiaroa G."/>
            <person name="Poulter R.T.M."/>
            <person name="Lamont I."/>
            <person name="Stockwell P."/>
            <person name="Butler M.I."/>
        </authorList>
    </citation>
    <scope>NUCLEOTIDE SEQUENCE</scope>
    <source>
        <strain evidence="2">RT685</strain>
        <plasmid evidence="2">pMG1_RT685</plasmid>
    </source>
</reference>
<sequence length="64" mass="7278">MSGTTKQNLQQQLATAKAQLESWEQQATTRNDGSQAQDCRFEERGDRLQERVSELARQLAEVPD</sequence>
<keyword evidence="2" id="KW-0614">Plasmid</keyword>
<geneLocation type="plasmid" evidence="2">
    <name>pMG1_RT685</name>
</geneLocation>
<proteinExistence type="predicted"/>
<feature type="region of interest" description="Disordered" evidence="1">
    <location>
        <begin position="20"/>
        <end position="39"/>
    </location>
</feature>
<evidence type="ECO:0000313" key="2">
    <source>
        <dbReference type="EMBL" id="ARO44881.1"/>
    </source>
</evidence>
<dbReference type="RefSeq" id="WP_172687612.1">
    <property type="nucleotide sequence ID" value="NZ_KX009059.1"/>
</dbReference>